<sequence length="87" mass="9452">MEEVLRVLKIERVQHAEFPAAVTTVVVPPPLVLVKDEPKETVPEVAGHDDQSTALVLFSNTPVSKGNQILSQVLNLLAACKSPQQEI</sequence>
<protein>
    <submittedName>
        <fullName evidence="1">Uncharacterized protein</fullName>
    </submittedName>
</protein>
<reference evidence="1" key="1">
    <citation type="submission" date="2024-02" db="EMBL/GenBank/DDBJ databases">
        <authorList>
            <consortium name="ELIXIR-Norway"/>
            <consortium name="Elixir Norway"/>
        </authorList>
    </citation>
    <scope>NUCLEOTIDE SEQUENCE</scope>
</reference>
<evidence type="ECO:0000313" key="1">
    <source>
        <dbReference type="EMBL" id="CAK9206611.1"/>
    </source>
</evidence>
<evidence type="ECO:0000313" key="2">
    <source>
        <dbReference type="Proteomes" id="UP001497512"/>
    </source>
</evidence>
<dbReference type="EMBL" id="OZ019907">
    <property type="protein sequence ID" value="CAK9206611.1"/>
    <property type="molecule type" value="Genomic_DNA"/>
</dbReference>
<accession>A0ABP0TW85</accession>
<organism evidence="1 2">
    <name type="scientific">Sphagnum troendelagicum</name>
    <dbReference type="NCBI Taxonomy" id="128251"/>
    <lineage>
        <taxon>Eukaryota</taxon>
        <taxon>Viridiplantae</taxon>
        <taxon>Streptophyta</taxon>
        <taxon>Embryophyta</taxon>
        <taxon>Bryophyta</taxon>
        <taxon>Sphagnophytina</taxon>
        <taxon>Sphagnopsida</taxon>
        <taxon>Sphagnales</taxon>
        <taxon>Sphagnaceae</taxon>
        <taxon>Sphagnum</taxon>
    </lineage>
</organism>
<dbReference type="Proteomes" id="UP001497512">
    <property type="component" value="Chromosome 15"/>
</dbReference>
<gene>
    <name evidence="1" type="ORF">CSSPTR1EN2_LOCUS8435</name>
</gene>
<proteinExistence type="predicted"/>
<keyword evidence="2" id="KW-1185">Reference proteome</keyword>
<name>A0ABP0TW85_9BRYO</name>